<dbReference type="InterPro" id="IPR050710">
    <property type="entry name" value="Band7/mec-2_domain"/>
</dbReference>
<dbReference type="Proteomes" id="UP000694918">
    <property type="component" value="Unplaced"/>
</dbReference>
<evidence type="ECO:0000313" key="1">
    <source>
        <dbReference type="Proteomes" id="UP000694918"/>
    </source>
</evidence>
<dbReference type="PANTHER" id="PTHR43327:SF31">
    <property type="entry name" value="HYPERSENSITIVE-INDUCED RESPONSE PROTEIN 2"/>
    <property type="match status" value="1"/>
</dbReference>
<dbReference type="AlphaFoldDB" id="A0AAJ6VKA2"/>
<dbReference type="KEGG" id="peu:105142656"/>
<dbReference type="PANTHER" id="PTHR43327">
    <property type="entry name" value="STOMATIN-LIKE PROTEIN 2, MITOCHONDRIAL"/>
    <property type="match status" value="1"/>
</dbReference>
<name>A0AAJ6VKA2_POPEU</name>
<keyword evidence="1" id="KW-1185">Reference proteome</keyword>
<dbReference type="GO" id="GO:0005739">
    <property type="term" value="C:mitochondrion"/>
    <property type="evidence" value="ECO:0007669"/>
    <property type="project" value="TreeGrafter"/>
</dbReference>
<sequence>MGDVALWVPDGYTLIVDIDPDEYVKAMNEINAAARMRVAANEKAEAEKILQFKRAAGDAGVSIVRQSHVYGLRDSVLEFSVNIRRSTSVSAVELVGEIPDRSMSGTFFESLELVITTT</sequence>
<accession>A0AAJ6VKA2</accession>
<organism evidence="1 2">
    <name type="scientific">Populus euphratica</name>
    <name type="common">Euphrates poplar</name>
    <dbReference type="NCBI Taxonomy" id="75702"/>
    <lineage>
        <taxon>Eukaryota</taxon>
        <taxon>Viridiplantae</taxon>
        <taxon>Streptophyta</taxon>
        <taxon>Embryophyta</taxon>
        <taxon>Tracheophyta</taxon>
        <taxon>Spermatophyta</taxon>
        <taxon>Magnoliopsida</taxon>
        <taxon>eudicotyledons</taxon>
        <taxon>Gunneridae</taxon>
        <taxon>Pentapetalae</taxon>
        <taxon>rosids</taxon>
        <taxon>fabids</taxon>
        <taxon>Malpighiales</taxon>
        <taxon>Salicaceae</taxon>
        <taxon>Saliceae</taxon>
        <taxon>Populus</taxon>
    </lineage>
</organism>
<dbReference type="GeneID" id="105142656"/>
<proteinExistence type="predicted"/>
<gene>
    <name evidence="2" type="primary">LOC105142656</name>
</gene>
<protein>
    <submittedName>
        <fullName evidence="2">Hypersensitive-induced response protein 1-like</fullName>
    </submittedName>
</protein>
<dbReference type="RefSeq" id="XP_011048695.1">
    <property type="nucleotide sequence ID" value="XM_011050393.1"/>
</dbReference>
<evidence type="ECO:0000313" key="2">
    <source>
        <dbReference type="RefSeq" id="XP_011048695.1"/>
    </source>
</evidence>
<reference evidence="2" key="1">
    <citation type="submission" date="2025-08" db="UniProtKB">
        <authorList>
            <consortium name="RefSeq"/>
        </authorList>
    </citation>
    <scope>IDENTIFICATION</scope>
</reference>